<dbReference type="Proteomes" id="UP000494256">
    <property type="component" value="Unassembled WGS sequence"/>
</dbReference>
<dbReference type="AlphaFoldDB" id="A0A8S0ZKU1"/>
<dbReference type="CDD" id="cd23593">
    <property type="entry name" value="TFP_LU_ECD_Twit"/>
    <property type="match status" value="1"/>
</dbReference>
<keyword evidence="4 9" id="KW-0732">Signal</keyword>
<evidence type="ECO:0000256" key="5">
    <source>
        <dbReference type="ARBA" id="ARBA00022989"/>
    </source>
</evidence>
<evidence type="ECO:0008006" key="12">
    <source>
        <dbReference type="Google" id="ProtNLM"/>
    </source>
</evidence>
<evidence type="ECO:0000256" key="4">
    <source>
        <dbReference type="ARBA" id="ARBA00022729"/>
    </source>
</evidence>
<comment type="caution">
    <text evidence="10">The sequence shown here is derived from an EMBL/GenBank/DDBJ whole genome shotgun (WGS) entry which is preliminary data.</text>
</comment>
<dbReference type="PANTHER" id="PTHR33562:SF2">
    <property type="entry name" value="PROTEIN QUIVER"/>
    <property type="match status" value="1"/>
</dbReference>
<dbReference type="OrthoDB" id="6618165at2759"/>
<dbReference type="GO" id="GO:0030431">
    <property type="term" value="P:sleep"/>
    <property type="evidence" value="ECO:0007669"/>
    <property type="project" value="InterPro"/>
</dbReference>
<evidence type="ECO:0000313" key="10">
    <source>
        <dbReference type="EMBL" id="CAB3233996.1"/>
    </source>
</evidence>
<comment type="subcellular location">
    <subcellularLocation>
        <location evidence="1">Membrane</location>
        <topology evidence="1">Lipid-anchor</topology>
        <topology evidence="1">GPI-anchor</topology>
    </subcellularLocation>
</comment>
<keyword evidence="5" id="KW-1133">Transmembrane helix</keyword>
<evidence type="ECO:0000256" key="6">
    <source>
        <dbReference type="ARBA" id="ARBA00023136"/>
    </source>
</evidence>
<accession>A0A8S0ZKU1</accession>
<feature type="signal peptide" evidence="9">
    <location>
        <begin position="1"/>
        <end position="22"/>
    </location>
</feature>
<gene>
    <name evidence="10" type="ORF">APLA_LOCUS6312</name>
</gene>
<reference evidence="10 11" key="1">
    <citation type="submission" date="2020-04" db="EMBL/GenBank/DDBJ databases">
        <authorList>
            <person name="Wallbank WR R."/>
            <person name="Pardo Diaz C."/>
            <person name="Kozak K."/>
            <person name="Martin S."/>
            <person name="Jiggins C."/>
            <person name="Moest M."/>
            <person name="Warren A I."/>
            <person name="Byers J.R.P. K."/>
            <person name="Montejo-Kovacevich G."/>
            <person name="Yen C E."/>
        </authorList>
    </citation>
    <scope>NUCLEOTIDE SEQUENCE [LARGE SCALE GENOMIC DNA]</scope>
</reference>
<evidence type="ECO:0000256" key="1">
    <source>
        <dbReference type="ARBA" id="ARBA00004589"/>
    </source>
</evidence>
<dbReference type="PANTHER" id="PTHR33562">
    <property type="entry name" value="ATILLA, ISOFORM B-RELATED-RELATED"/>
    <property type="match status" value="1"/>
</dbReference>
<dbReference type="GO" id="GO:0098552">
    <property type="term" value="C:side of membrane"/>
    <property type="evidence" value="ECO:0007669"/>
    <property type="project" value="UniProtKB-KW"/>
</dbReference>
<keyword evidence="7" id="KW-0325">Glycoprotein</keyword>
<dbReference type="EMBL" id="CADEBD010000294">
    <property type="protein sequence ID" value="CAB3233996.1"/>
    <property type="molecule type" value="Genomic_DNA"/>
</dbReference>
<evidence type="ECO:0000256" key="9">
    <source>
        <dbReference type="SAM" id="SignalP"/>
    </source>
</evidence>
<evidence type="ECO:0000256" key="3">
    <source>
        <dbReference type="ARBA" id="ARBA00022692"/>
    </source>
</evidence>
<dbReference type="GO" id="GO:0032222">
    <property type="term" value="P:regulation of synaptic transmission, cholinergic"/>
    <property type="evidence" value="ECO:0007669"/>
    <property type="project" value="InterPro"/>
</dbReference>
<dbReference type="Pfam" id="PF17064">
    <property type="entry name" value="QVR"/>
    <property type="match status" value="1"/>
</dbReference>
<evidence type="ECO:0000313" key="11">
    <source>
        <dbReference type="Proteomes" id="UP000494256"/>
    </source>
</evidence>
<evidence type="ECO:0000256" key="8">
    <source>
        <dbReference type="ARBA" id="ARBA00023288"/>
    </source>
</evidence>
<feature type="chain" id="PRO_5035896486" description="Protein sleepless" evidence="9">
    <location>
        <begin position="23"/>
        <end position="148"/>
    </location>
</feature>
<evidence type="ECO:0000256" key="2">
    <source>
        <dbReference type="ARBA" id="ARBA00022622"/>
    </source>
</evidence>
<keyword evidence="8" id="KW-0449">Lipoprotein</keyword>
<proteinExistence type="predicted"/>
<protein>
    <recommendedName>
        <fullName evidence="12">Protein sleepless</fullName>
    </recommendedName>
</protein>
<sequence length="148" mass="16328">MANLRIFVPVLLLAVFIKEGEPVRCWTCSSDLNPACNDPFVPGRPDFQYVLRLENCDSNSGATYPYLASSKSVCKKQKKFINGQMVVSRGCSWKRQDDYSYQCPSYSNGPNEITSFCETCDYDGCNGAAAVGKTIALLAAPLTLLLFK</sequence>
<organism evidence="10 11">
    <name type="scientific">Arctia plantaginis</name>
    <name type="common">Wood tiger moth</name>
    <name type="synonym">Phalaena plantaginis</name>
    <dbReference type="NCBI Taxonomy" id="874455"/>
    <lineage>
        <taxon>Eukaryota</taxon>
        <taxon>Metazoa</taxon>
        <taxon>Ecdysozoa</taxon>
        <taxon>Arthropoda</taxon>
        <taxon>Hexapoda</taxon>
        <taxon>Insecta</taxon>
        <taxon>Pterygota</taxon>
        <taxon>Neoptera</taxon>
        <taxon>Endopterygota</taxon>
        <taxon>Lepidoptera</taxon>
        <taxon>Glossata</taxon>
        <taxon>Ditrysia</taxon>
        <taxon>Noctuoidea</taxon>
        <taxon>Erebidae</taxon>
        <taxon>Arctiinae</taxon>
        <taxon>Arctia</taxon>
    </lineage>
</organism>
<keyword evidence="6" id="KW-0472">Membrane</keyword>
<dbReference type="InterPro" id="IPR031424">
    <property type="entry name" value="QVR-like"/>
</dbReference>
<dbReference type="InterPro" id="IPR050975">
    <property type="entry name" value="Sleep_regulator"/>
</dbReference>
<keyword evidence="2" id="KW-0336">GPI-anchor</keyword>
<name>A0A8S0ZKU1_ARCPL</name>
<evidence type="ECO:0000256" key="7">
    <source>
        <dbReference type="ARBA" id="ARBA00023180"/>
    </source>
</evidence>
<keyword evidence="3" id="KW-0812">Transmembrane</keyword>